<sequence>MSTPKIIRFKLTNGDTFGIFLDNLNKYPDTFLSKLVTNEGIFRSRTDFDGDCFVLDEHSQIFDSILQFYRYGILELPDRFDSVKQDIIDKYLLPVELVNNQLSSEKIPFYITVHDCQIFGKESGILTTTGPPVNTISELKECPFSIMSDVYIETHYMNVVNYLSIKGYIVELWSGHEHATVMMKKMK</sequence>
<accession>A0A8S2IGY0</accession>
<protein>
    <recommendedName>
        <fullName evidence="1">Potassium channel tetramerisation-type BTB domain-containing protein</fullName>
    </recommendedName>
</protein>
<dbReference type="Proteomes" id="UP000677228">
    <property type="component" value="Unassembled WGS sequence"/>
</dbReference>
<evidence type="ECO:0000313" key="4">
    <source>
        <dbReference type="Proteomes" id="UP000682733"/>
    </source>
</evidence>
<dbReference type="Gene3D" id="3.30.710.10">
    <property type="entry name" value="Potassium Channel Kv1.1, Chain A"/>
    <property type="match status" value="1"/>
</dbReference>
<comment type="caution">
    <text evidence="3">The sequence shown here is derived from an EMBL/GenBank/DDBJ whole genome shotgun (WGS) entry which is preliminary data.</text>
</comment>
<evidence type="ECO:0000259" key="1">
    <source>
        <dbReference type="Pfam" id="PF02214"/>
    </source>
</evidence>
<feature type="domain" description="Potassium channel tetramerisation-type BTB" evidence="1">
    <location>
        <begin position="14"/>
        <end position="79"/>
    </location>
</feature>
<organism evidence="3 4">
    <name type="scientific">Didymodactylos carnosus</name>
    <dbReference type="NCBI Taxonomy" id="1234261"/>
    <lineage>
        <taxon>Eukaryota</taxon>
        <taxon>Metazoa</taxon>
        <taxon>Spiralia</taxon>
        <taxon>Gnathifera</taxon>
        <taxon>Rotifera</taxon>
        <taxon>Eurotatoria</taxon>
        <taxon>Bdelloidea</taxon>
        <taxon>Philodinida</taxon>
        <taxon>Philodinidae</taxon>
        <taxon>Didymodactylos</taxon>
    </lineage>
</organism>
<evidence type="ECO:0000313" key="2">
    <source>
        <dbReference type="EMBL" id="CAF0983786.1"/>
    </source>
</evidence>
<dbReference type="SUPFAM" id="SSF54695">
    <property type="entry name" value="POZ domain"/>
    <property type="match status" value="1"/>
</dbReference>
<gene>
    <name evidence="2" type="ORF">OVA965_LOCUS13721</name>
    <name evidence="3" type="ORF">TMI583_LOCUS13724</name>
</gene>
<dbReference type="InterPro" id="IPR011333">
    <property type="entry name" value="SKP1/BTB/POZ_sf"/>
</dbReference>
<dbReference type="EMBL" id="CAJNOK010005766">
    <property type="protein sequence ID" value="CAF0983786.1"/>
    <property type="molecule type" value="Genomic_DNA"/>
</dbReference>
<dbReference type="Proteomes" id="UP000682733">
    <property type="component" value="Unassembled WGS sequence"/>
</dbReference>
<dbReference type="AlphaFoldDB" id="A0A8S2IGY0"/>
<dbReference type="GO" id="GO:0051260">
    <property type="term" value="P:protein homooligomerization"/>
    <property type="evidence" value="ECO:0007669"/>
    <property type="project" value="InterPro"/>
</dbReference>
<dbReference type="Pfam" id="PF02214">
    <property type="entry name" value="BTB_2"/>
    <property type="match status" value="1"/>
</dbReference>
<proteinExistence type="predicted"/>
<dbReference type="EMBL" id="CAJOBA010005773">
    <property type="protein sequence ID" value="CAF3754204.1"/>
    <property type="molecule type" value="Genomic_DNA"/>
</dbReference>
<dbReference type="InterPro" id="IPR003131">
    <property type="entry name" value="T1-type_BTB"/>
</dbReference>
<reference evidence="3" key="1">
    <citation type="submission" date="2021-02" db="EMBL/GenBank/DDBJ databases">
        <authorList>
            <person name="Nowell W R."/>
        </authorList>
    </citation>
    <scope>NUCLEOTIDE SEQUENCE</scope>
</reference>
<evidence type="ECO:0000313" key="3">
    <source>
        <dbReference type="EMBL" id="CAF3754204.1"/>
    </source>
</evidence>
<name>A0A8S2IGY0_9BILA</name>